<name>A0ABS5G4F9_9BRAD</name>
<accession>A0ABS5G4F9</accession>
<gene>
    <name evidence="2" type="ORF">JQ619_10535</name>
</gene>
<protein>
    <submittedName>
        <fullName evidence="2">Uncharacterized protein</fullName>
    </submittedName>
</protein>
<reference evidence="3" key="1">
    <citation type="journal article" date="2021" name="ISME J.">
        <title>Evolutionary origin and ecological implication of a unique nif island in free-living Bradyrhizobium lineages.</title>
        <authorList>
            <person name="Tao J."/>
        </authorList>
    </citation>
    <scope>NUCLEOTIDE SEQUENCE [LARGE SCALE GENOMIC DNA]</scope>
    <source>
        <strain evidence="3">SZCCT0094</strain>
    </source>
</reference>
<evidence type="ECO:0000313" key="3">
    <source>
        <dbReference type="Proteomes" id="UP001314635"/>
    </source>
</evidence>
<evidence type="ECO:0000313" key="2">
    <source>
        <dbReference type="EMBL" id="MBR1136202.1"/>
    </source>
</evidence>
<keyword evidence="3" id="KW-1185">Reference proteome</keyword>
<feature type="compositionally biased region" description="Low complexity" evidence="1">
    <location>
        <begin position="144"/>
        <end position="159"/>
    </location>
</feature>
<proteinExistence type="predicted"/>
<dbReference type="EMBL" id="JAFCLK010000008">
    <property type="protein sequence ID" value="MBR1136202.1"/>
    <property type="molecule type" value="Genomic_DNA"/>
</dbReference>
<comment type="caution">
    <text evidence="2">The sequence shown here is derived from an EMBL/GenBank/DDBJ whole genome shotgun (WGS) entry which is preliminary data.</text>
</comment>
<organism evidence="2 3">
    <name type="scientific">Bradyrhizobium denitrificans</name>
    <dbReference type="NCBI Taxonomy" id="2734912"/>
    <lineage>
        <taxon>Bacteria</taxon>
        <taxon>Pseudomonadati</taxon>
        <taxon>Pseudomonadota</taxon>
        <taxon>Alphaproteobacteria</taxon>
        <taxon>Hyphomicrobiales</taxon>
        <taxon>Nitrobacteraceae</taxon>
        <taxon>Bradyrhizobium</taxon>
    </lineage>
</organism>
<sequence>MPAPESFASIVDTLAGVRRDYHEKLKSIPQYEAFLLIESSTEKAAGALHGTEASGSSIAADVIDSLQYARNRFEQHMTSIPEYRVLMAIDKVIKEISQHLGLATNDDAAAEPSSAAESESQAPETAAVAPSAQADDAELEAPAEELASAEPDIETASVSDADAAVEAEVADEDVAEPEEAGAPALRVVEAAVESPSIVPVDHDAEAVHDDDIIVLNAPAWEKAGRDGNDDITARLAAKAASAAANDVDDGHDVADNDLVIVSQREPSDHEAA</sequence>
<dbReference type="RefSeq" id="WP_012044149.1">
    <property type="nucleotide sequence ID" value="NZ_JABFDP010000009.1"/>
</dbReference>
<feature type="compositionally biased region" description="Low complexity" evidence="1">
    <location>
        <begin position="110"/>
        <end position="134"/>
    </location>
</feature>
<evidence type="ECO:0000256" key="1">
    <source>
        <dbReference type="SAM" id="MobiDB-lite"/>
    </source>
</evidence>
<feature type="region of interest" description="Disordered" evidence="1">
    <location>
        <begin position="106"/>
        <end position="159"/>
    </location>
</feature>
<dbReference type="Proteomes" id="UP001314635">
    <property type="component" value="Unassembled WGS sequence"/>
</dbReference>